<sequence>MRILLATHWLIPHVGGVWAFMEQLKNRLEALGHVVDLLGNSPDYLKFHIVNRNQEIAKAHFLPMLETKLSASNQPHLSRSSIVRYYELERYCMELSAAYFGLEQYDLIHTQDVLSTRSISRVKPRHTAHVAHIHGCVATEMMLHYQLNPYLGIGEHSPEWKYFRSLEHYGASSCDITVTSTHWMRNLLVQEFGVPSEQITVFQYGFDSHSFAAKIGQGTPVQRPVGKKVIICPARLVFIKGINVLISALAKLKEIRQDWVCWIVGDGDMRETLEQLSFRLGLQGDVFFLGRRDDVPALLHISDIFVHPCLQDNQPYSVVEAQFAGLPAVVSNGGGLPEMVENGKTGLVSPVGDPDSLCANIASLLQNDAYRKELGDNAKVWAQSHWSMDQMVNRVLEVYEKAMKKV</sequence>
<dbReference type="InterPro" id="IPR028098">
    <property type="entry name" value="Glyco_trans_4-like_N"/>
</dbReference>
<keyword evidence="4" id="KW-1185">Reference proteome</keyword>
<reference evidence="3 4" key="1">
    <citation type="submission" date="2022-05" db="EMBL/GenBank/DDBJ databases">
        <title>Genome Sequencing of Bee-Associated Microbes.</title>
        <authorList>
            <person name="Dunlap C."/>
        </authorList>
    </citation>
    <scope>NUCLEOTIDE SEQUENCE [LARGE SCALE GENOMIC DNA]</scope>
    <source>
        <strain evidence="3 4">NRRL B-14421</strain>
    </source>
</reference>
<evidence type="ECO:0000313" key="4">
    <source>
        <dbReference type="Proteomes" id="UP001527099"/>
    </source>
</evidence>
<dbReference type="InterPro" id="IPR050194">
    <property type="entry name" value="Glycosyltransferase_grp1"/>
</dbReference>
<evidence type="ECO:0000259" key="1">
    <source>
        <dbReference type="Pfam" id="PF00534"/>
    </source>
</evidence>
<comment type="caution">
    <text evidence="3">The sequence shown here is derived from an EMBL/GenBank/DDBJ whole genome shotgun (WGS) entry which is preliminary data.</text>
</comment>
<feature type="domain" description="Glycosyl transferase family 1" evidence="1">
    <location>
        <begin position="223"/>
        <end position="380"/>
    </location>
</feature>
<dbReference type="SUPFAM" id="SSF53756">
    <property type="entry name" value="UDP-Glycosyltransferase/glycogen phosphorylase"/>
    <property type="match status" value="1"/>
</dbReference>
<accession>A0ABT4GE34</accession>
<name>A0ABT4GE34_9BACL</name>
<dbReference type="PANTHER" id="PTHR45947">
    <property type="entry name" value="SULFOQUINOVOSYL TRANSFERASE SQD2"/>
    <property type="match status" value="1"/>
</dbReference>
<protein>
    <submittedName>
        <fullName evidence="3">Glycosyltransferase family 4 protein</fullName>
    </submittedName>
</protein>
<evidence type="ECO:0000259" key="2">
    <source>
        <dbReference type="Pfam" id="PF13439"/>
    </source>
</evidence>
<dbReference type="Gene3D" id="3.40.50.2000">
    <property type="entry name" value="Glycogen Phosphorylase B"/>
    <property type="match status" value="2"/>
</dbReference>
<organism evidence="3 4">
    <name type="scientific">Paenibacillus alginolyticus</name>
    <dbReference type="NCBI Taxonomy" id="59839"/>
    <lineage>
        <taxon>Bacteria</taxon>
        <taxon>Bacillati</taxon>
        <taxon>Bacillota</taxon>
        <taxon>Bacilli</taxon>
        <taxon>Bacillales</taxon>
        <taxon>Paenibacillaceae</taxon>
        <taxon>Paenibacillus</taxon>
    </lineage>
</organism>
<dbReference type="Pfam" id="PF00534">
    <property type="entry name" value="Glycos_transf_1"/>
    <property type="match status" value="1"/>
</dbReference>
<proteinExistence type="predicted"/>
<evidence type="ECO:0000313" key="3">
    <source>
        <dbReference type="EMBL" id="MCY9694374.1"/>
    </source>
</evidence>
<feature type="domain" description="Glycosyltransferase subfamily 4-like N-terminal" evidence="2">
    <location>
        <begin position="14"/>
        <end position="207"/>
    </location>
</feature>
<gene>
    <name evidence="3" type="ORF">M5X19_15890</name>
</gene>
<dbReference type="Pfam" id="PF13439">
    <property type="entry name" value="Glyco_transf_4"/>
    <property type="match status" value="1"/>
</dbReference>
<dbReference type="CDD" id="cd03801">
    <property type="entry name" value="GT4_PimA-like"/>
    <property type="match status" value="1"/>
</dbReference>
<dbReference type="EMBL" id="JAMDMX010000046">
    <property type="protein sequence ID" value="MCY9694374.1"/>
    <property type="molecule type" value="Genomic_DNA"/>
</dbReference>
<dbReference type="InterPro" id="IPR001296">
    <property type="entry name" value="Glyco_trans_1"/>
</dbReference>
<dbReference type="PANTHER" id="PTHR45947:SF3">
    <property type="entry name" value="SULFOQUINOVOSYL TRANSFERASE SQD2"/>
    <property type="match status" value="1"/>
</dbReference>
<dbReference type="RefSeq" id="WP_268616076.1">
    <property type="nucleotide sequence ID" value="NZ_JAMDMX010000046.1"/>
</dbReference>
<dbReference type="Proteomes" id="UP001527099">
    <property type="component" value="Unassembled WGS sequence"/>
</dbReference>